<sequence length="70" mass="7629">MSDFTKTAAALLKEPRYITREEAEAAAAVLRACNGHDLDTWSNGEFDEEALGGMGADFLTAVRNPRRVSN</sequence>
<dbReference type="Proteomes" id="UP001604043">
    <property type="component" value="Unassembled WGS sequence"/>
</dbReference>
<organism evidence="1 2">
    <name type="scientific">Xanthobacter aminoxidans</name>
    <dbReference type="NCBI Taxonomy" id="186280"/>
    <lineage>
        <taxon>Bacteria</taxon>
        <taxon>Pseudomonadati</taxon>
        <taxon>Pseudomonadota</taxon>
        <taxon>Alphaproteobacteria</taxon>
        <taxon>Hyphomicrobiales</taxon>
        <taxon>Xanthobacteraceae</taxon>
        <taxon>Xanthobacter</taxon>
    </lineage>
</organism>
<proteinExistence type="predicted"/>
<gene>
    <name evidence="1" type="ORF">V5F30_24515</name>
</gene>
<name>A0ABW6ZNG9_9HYPH</name>
<comment type="caution">
    <text evidence="1">The sequence shown here is derived from an EMBL/GenBank/DDBJ whole genome shotgun (WGS) entry which is preliminary data.</text>
</comment>
<evidence type="ECO:0000313" key="2">
    <source>
        <dbReference type="Proteomes" id="UP001604043"/>
    </source>
</evidence>
<protein>
    <submittedName>
        <fullName evidence="1">Uncharacterized protein</fullName>
    </submittedName>
</protein>
<dbReference type="EMBL" id="JBAFUR010000011">
    <property type="protein sequence ID" value="MFG1255397.1"/>
    <property type="molecule type" value="Genomic_DNA"/>
</dbReference>
<keyword evidence="2" id="KW-1185">Reference proteome</keyword>
<evidence type="ECO:0000313" key="1">
    <source>
        <dbReference type="EMBL" id="MFG1255397.1"/>
    </source>
</evidence>
<accession>A0ABW6ZNG9</accession>
<dbReference type="RefSeq" id="WP_394010450.1">
    <property type="nucleotide sequence ID" value="NZ_JBAFUR010000011.1"/>
</dbReference>
<reference evidence="1 2" key="1">
    <citation type="submission" date="2024-02" db="EMBL/GenBank/DDBJ databases">
        <title>Expansion and revision of Xanthobacter and proposal of Roseixanthobacter gen. nov.</title>
        <authorList>
            <person name="Soltysiak M.P.M."/>
            <person name="Jalihal A."/>
            <person name="Ory A."/>
            <person name="Chrisophersen C."/>
            <person name="Lee A.D."/>
            <person name="Boulton J."/>
            <person name="Springer M."/>
        </authorList>
    </citation>
    <scope>NUCLEOTIDE SEQUENCE [LARGE SCALE GENOMIC DNA]</scope>
    <source>
        <strain evidence="1 2">CB5</strain>
    </source>
</reference>